<dbReference type="AlphaFoldDB" id="A0ABD6CE85"/>
<name>A0ABD6CE85_9EURY</name>
<comment type="caution">
    <text evidence="2">The sequence shown here is derived from an EMBL/GenBank/DDBJ whole genome shotgun (WGS) entry which is preliminary data.</text>
</comment>
<feature type="region of interest" description="Disordered" evidence="1">
    <location>
        <begin position="63"/>
        <end position="82"/>
    </location>
</feature>
<dbReference type="EMBL" id="JBHUDJ010000006">
    <property type="protein sequence ID" value="MFD1587723.1"/>
    <property type="molecule type" value="Genomic_DNA"/>
</dbReference>
<evidence type="ECO:0000256" key="1">
    <source>
        <dbReference type="SAM" id="MobiDB-lite"/>
    </source>
</evidence>
<dbReference type="RefSeq" id="WP_247380758.1">
    <property type="nucleotide sequence ID" value="NZ_JALLGV010000008.1"/>
</dbReference>
<gene>
    <name evidence="2" type="ORF">ACFR9U_12075</name>
</gene>
<dbReference type="InterPro" id="IPR055975">
    <property type="entry name" value="DUF7553"/>
</dbReference>
<dbReference type="Pfam" id="PF24430">
    <property type="entry name" value="DUF7553"/>
    <property type="match status" value="1"/>
</dbReference>
<organism evidence="2 3">
    <name type="scientific">Halorientalis brevis</name>
    <dbReference type="NCBI Taxonomy" id="1126241"/>
    <lineage>
        <taxon>Archaea</taxon>
        <taxon>Methanobacteriati</taxon>
        <taxon>Methanobacteriota</taxon>
        <taxon>Stenosarchaea group</taxon>
        <taxon>Halobacteria</taxon>
        <taxon>Halobacteriales</taxon>
        <taxon>Haloarculaceae</taxon>
        <taxon>Halorientalis</taxon>
    </lineage>
</organism>
<sequence>MSDPGPTPDAELEQLRTELQHAREDAGGDVSEVLDNLTEALGNLDASDDEPRQDHLESIRAELARLEDDTEGDTRKSLDRAREHVRAILEARLTEDESVSDRMDDQD</sequence>
<dbReference type="Proteomes" id="UP001597119">
    <property type="component" value="Unassembled WGS sequence"/>
</dbReference>
<protein>
    <submittedName>
        <fullName evidence="2">Uncharacterized protein</fullName>
    </submittedName>
</protein>
<reference evidence="2 3" key="1">
    <citation type="journal article" date="2019" name="Int. J. Syst. Evol. Microbiol.">
        <title>The Global Catalogue of Microorganisms (GCM) 10K type strain sequencing project: providing services to taxonomists for standard genome sequencing and annotation.</title>
        <authorList>
            <consortium name="The Broad Institute Genomics Platform"/>
            <consortium name="The Broad Institute Genome Sequencing Center for Infectious Disease"/>
            <person name="Wu L."/>
            <person name="Ma J."/>
        </authorList>
    </citation>
    <scope>NUCLEOTIDE SEQUENCE [LARGE SCALE GENOMIC DNA]</scope>
    <source>
        <strain evidence="2 3">CGMCC 1.12125</strain>
    </source>
</reference>
<accession>A0ABD6CE85</accession>
<proteinExistence type="predicted"/>
<evidence type="ECO:0000313" key="2">
    <source>
        <dbReference type="EMBL" id="MFD1587723.1"/>
    </source>
</evidence>
<evidence type="ECO:0000313" key="3">
    <source>
        <dbReference type="Proteomes" id="UP001597119"/>
    </source>
</evidence>
<keyword evidence="3" id="KW-1185">Reference proteome</keyword>